<protein>
    <submittedName>
        <fullName evidence="2">Preprotein translocase subunit SecA</fullName>
    </submittedName>
</protein>
<gene>
    <name evidence="2" type="ORF">DI579_07050</name>
</gene>
<accession>A0A2W5K703</accession>
<evidence type="ECO:0000259" key="1">
    <source>
        <dbReference type="Pfam" id="PF19348"/>
    </source>
</evidence>
<name>A0A2W5K703_9ACTN</name>
<comment type="caution">
    <text evidence="2">The sequence shown here is derived from an EMBL/GenBank/DDBJ whole genome shotgun (WGS) entry which is preliminary data.</text>
</comment>
<dbReference type="InterPro" id="IPR045970">
    <property type="entry name" value="DUF5926"/>
</dbReference>
<evidence type="ECO:0000313" key="2">
    <source>
        <dbReference type="EMBL" id="PZP88252.1"/>
    </source>
</evidence>
<dbReference type="Pfam" id="PF19348">
    <property type="entry name" value="DUF5926"/>
    <property type="match status" value="1"/>
</dbReference>
<feature type="domain" description="DUF5926" evidence="1">
    <location>
        <begin position="38"/>
        <end position="301"/>
    </location>
</feature>
<proteinExistence type="predicted"/>
<dbReference type="RefSeq" id="WP_290598619.1">
    <property type="nucleotide sequence ID" value="NZ_CAKZIO010000008.1"/>
</dbReference>
<sequence length="301" mass="32946">MAKKNKKNIDVPAGMSRRQAKLAARAAERAALTVDPRPFHTTGCECDLIAMREFVASASFDITVDGETVRVCTILPGAVSAHRLPAESDGLRMVGIQSPQPSNNPARDLAAAIHWVLDAAPGDVLQHATATADTPNLSTYIPADFTPDITVYDDFNWWVPDTDNLNPQVAQSLNAANDAMMVSRRLTATTGAAWWIDTREKAHVRWVRPENEDDLFTALVRVHAAGHLTLGEGSRYAGMFRAYGVLVPVFDVDRTQPAEYWQDALDTLGTKLDVALATSDPLTASERNSRNLLNSRQITIR</sequence>
<evidence type="ECO:0000313" key="3">
    <source>
        <dbReference type="Proteomes" id="UP000248606"/>
    </source>
</evidence>
<reference evidence="2 3" key="1">
    <citation type="submission" date="2017-08" db="EMBL/GenBank/DDBJ databases">
        <title>Infants hospitalized years apart are colonized by the same room-sourced microbial strains.</title>
        <authorList>
            <person name="Brooks B."/>
            <person name="Olm M.R."/>
            <person name="Firek B.A."/>
            <person name="Baker R."/>
            <person name="Thomas B.C."/>
            <person name="Morowitz M.J."/>
            <person name="Banfield J.F."/>
        </authorList>
    </citation>
    <scope>NUCLEOTIDE SEQUENCE [LARGE SCALE GENOMIC DNA]</scope>
    <source>
        <strain evidence="2">S2_006_000_R1_57</strain>
    </source>
</reference>
<dbReference type="EMBL" id="QFOZ01000014">
    <property type="protein sequence ID" value="PZP88252.1"/>
    <property type="molecule type" value="Genomic_DNA"/>
</dbReference>
<organism evidence="2 3">
    <name type="scientific">Lawsonella clevelandensis</name>
    <dbReference type="NCBI Taxonomy" id="1528099"/>
    <lineage>
        <taxon>Bacteria</taxon>
        <taxon>Bacillati</taxon>
        <taxon>Actinomycetota</taxon>
        <taxon>Actinomycetes</taxon>
        <taxon>Mycobacteriales</taxon>
        <taxon>Lawsonellaceae</taxon>
        <taxon>Lawsonella</taxon>
    </lineage>
</organism>
<dbReference type="AlphaFoldDB" id="A0A2W5K703"/>
<dbReference type="Proteomes" id="UP000248606">
    <property type="component" value="Unassembled WGS sequence"/>
</dbReference>